<dbReference type="EMBL" id="LILB01000007">
    <property type="protein sequence ID" value="KOO48328.1"/>
    <property type="molecule type" value="Genomic_DNA"/>
</dbReference>
<dbReference type="InterPro" id="IPR002847">
    <property type="entry name" value="F420-0_gamma-glut_ligase-dom"/>
</dbReference>
<name>A0A0M0LC97_9BACL</name>
<dbReference type="Proteomes" id="UP000036867">
    <property type="component" value="Unassembled WGS sequence"/>
</dbReference>
<keyword evidence="3" id="KW-1185">Reference proteome</keyword>
<keyword evidence="2" id="KW-0436">Ligase</keyword>
<evidence type="ECO:0000313" key="2">
    <source>
        <dbReference type="EMBL" id="KOO48328.1"/>
    </source>
</evidence>
<evidence type="ECO:0000259" key="1">
    <source>
        <dbReference type="Pfam" id="PF01996"/>
    </source>
</evidence>
<feature type="domain" description="Coenzyme F420:L-glutamate ligase-like" evidence="1">
    <location>
        <begin position="11"/>
        <end position="389"/>
    </location>
</feature>
<dbReference type="PATRIC" id="fig|263475.3.peg.2478"/>
<dbReference type="OrthoDB" id="950at2"/>
<sequence length="396" mass="43707">MERVVGTVVRGLRGPIINQGDSIEDIVVESVLKASEVEGFNIQDKDIVTVTESIVARAQGNYATIDHIAKDVSAKFGDDTVGVIFPILSRNRFAICLRGIAKGVKKVVLMLSYPSDEVGNHLVDLDILDEKGVNPWTDVLTEKQFRELFGHNKHTFTGVDYIDYYKSLVEEYGVECEVIFSNNPKTILEYTKSVLTCDIHTRFRTKRILEANGGEKIYSLDNILAESIDGSGFNESYGLLGSNKSTENSVKLFPRNCQPVVDKIQEMLKEKTGKNVEVMIYGDGAFKDPVGKIWELADPVVSPAYTAGLNGTPNEIKLKYLADNNFADLRGEELKKAISEYIDNKGTDLVGAMEAQGTTPRQLTDLIGSLSDLTSGSGDKGTPMIFIQGYFDNYTK</sequence>
<dbReference type="AlphaFoldDB" id="A0A0M0LC97"/>
<dbReference type="Gene3D" id="3.30.1330.100">
    <property type="entry name" value="CofE-like"/>
    <property type="match status" value="1"/>
</dbReference>
<dbReference type="Pfam" id="PF01996">
    <property type="entry name" value="F420_ligase"/>
    <property type="match status" value="1"/>
</dbReference>
<comment type="caution">
    <text evidence="2">The sequence shown here is derived from an EMBL/GenBank/DDBJ whole genome shotgun (WGS) entry which is preliminary data.</text>
</comment>
<protein>
    <submittedName>
        <fullName evidence="2">F420-0--gamma-glutamyl ligase</fullName>
    </submittedName>
</protein>
<accession>A0A0M0LC97</accession>
<evidence type="ECO:0000313" key="3">
    <source>
        <dbReference type="Proteomes" id="UP000036867"/>
    </source>
</evidence>
<dbReference type="GO" id="GO:0016874">
    <property type="term" value="F:ligase activity"/>
    <property type="evidence" value="ECO:0007669"/>
    <property type="project" value="UniProtKB-KW"/>
</dbReference>
<dbReference type="GeneID" id="301138028"/>
<dbReference type="SUPFAM" id="SSF144010">
    <property type="entry name" value="CofE-like"/>
    <property type="match status" value="1"/>
</dbReference>
<organism evidence="2 3">
    <name type="scientific">Viridibacillus arvi</name>
    <dbReference type="NCBI Taxonomy" id="263475"/>
    <lineage>
        <taxon>Bacteria</taxon>
        <taxon>Bacillati</taxon>
        <taxon>Bacillota</taxon>
        <taxon>Bacilli</taxon>
        <taxon>Bacillales</taxon>
        <taxon>Caryophanaceae</taxon>
        <taxon>Viridibacillus</taxon>
    </lineage>
</organism>
<dbReference type="STRING" id="263475.AMD00_18190"/>
<gene>
    <name evidence="2" type="ORF">AMD00_18190</name>
</gene>
<dbReference type="RefSeq" id="WP_053418463.1">
    <property type="nucleotide sequence ID" value="NZ_CP063302.1"/>
</dbReference>
<reference evidence="3" key="1">
    <citation type="submission" date="2015-08" db="EMBL/GenBank/DDBJ databases">
        <title>Fjat-10028 dsm 16317.</title>
        <authorList>
            <person name="Liu B."/>
            <person name="Wang J."/>
            <person name="Zhu Y."/>
            <person name="Liu G."/>
            <person name="Chen Q."/>
            <person name="Chen Z."/>
            <person name="Lan J."/>
            <person name="Che J."/>
            <person name="Ge C."/>
            <person name="Shi H."/>
            <person name="Pan Z."/>
            <person name="Liu X."/>
        </authorList>
    </citation>
    <scope>NUCLEOTIDE SEQUENCE [LARGE SCALE GENOMIC DNA]</scope>
    <source>
        <strain evidence="3">DSM 16317</strain>
    </source>
</reference>
<proteinExistence type="predicted"/>